<dbReference type="PIRSF" id="PIRSF000535">
    <property type="entry name" value="1PFK/6PFK/LacC"/>
    <property type="match status" value="1"/>
</dbReference>
<evidence type="ECO:0000256" key="4">
    <source>
        <dbReference type="ARBA" id="ARBA00022777"/>
    </source>
</evidence>
<gene>
    <name evidence="7" type="ORF">MNBD_IGNAVI01-1730</name>
</gene>
<organism evidence="7">
    <name type="scientific">hydrothermal vent metagenome</name>
    <dbReference type="NCBI Taxonomy" id="652676"/>
    <lineage>
        <taxon>unclassified sequences</taxon>
        <taxon>metagenomes</taxon>
        <taxon>ecological metagenomes</taxon>
    </lineage>
</organism>
<protein>
    <submittedName>
        <fullName evidence="7">1-phosphofructokinase</fullName>
        <ecNumber evidence="7">2.7.1.56</ecNumber>
    </submittedName>
</protein>
<dbReference type="Gene3D" id="3.40.1190.20">
    <property type="match status" value="1"/>
</dbReference>
<dbReference type="Pfam" id="PF00294">
    <property type="entry name" value="PfkB"/>
    <property type="match status" value="1"/>
</dbReference>
<feature type="domain" description="Carbohydrate kinase PfkB" evidence="6">
    <location>
        <begin position="23"/>
        <end position="292"/>
    </location>
</feature>
<dbReference type="InterPro" id="IPR017583">
    <property type="entry name" value="Tagatose/fructose_Pkinase"/>
</dbReference>
<proteinExistence type="inferred from homology"/>
<dbReference type="GO" id="GO:0005524">
    <property type="term" value="F:ATP binding"/>
    <property type="evidence" value="ECO:0007669"/>
    <property type="project" value="UniProtKB-KW"/>
</dbReference>
<dbReference type="InterPro" id="IPR002173">
    <property type="entry name" value="Carboh/pur_kinase_PfkB_CS"/>
</dbReference>
<reference evidence="7" key="1">
    <citation type="submission" date="2018-06" db="EMBL/GenBank/DDBJ databases">
        <authorList>
            <person name="Zhirakovskaya E."/>
        </authorList>
    </citation>
    <scope>NUCLEOTIDE SEQUENCE</scope>
</reference>
<accession>A0A3B1CDJ1</accession>
<dbReference type="GO" id="GO:0008662">
    <property type="term" value="F:1-phosphofructokinase activity"/>
    <property type="evidence" value="ECO:0007669"/>
    <property type="project" value="UniProtKB-EC"/>
</dbReference>
<dbReference type="EC" id="2.7.1.56" evidence="7"/>
<dbReference type="AlphaFoldDB" id="A0A3B1CDJ1"/>
<dbReference type="SUPFAM" id="SSF53613">
    <property type="entry name" value="Ribokinase-like"/>
    <property type="match status" value="1"/>
</dbReference>
<dbReference type="PROSITE" id="PS00583">
    <property type="entry name" value="PFKB_KINASES_1"/>
    <property type="match status" value="1"/>
</dbReference>
<keyword evidence="2 7" id="KW-0808">Transferase</keyword>
<dbReference type="EMBL" id="UOGD01000277">
    <property type="protein sequence ID" value="VAX24641.1"/>
    <property type="molecule type" value="Genomic_DNA"/>
</dbReference>
<dbReference type="PANTHER" id="PTHR46566">
    <property type="entry name" value="1-PHOSPHOFRUCTOKINASE-RELATED"/>
    <property type="match status" value="1"/>
</dbReference>
<dbReference type="InterPro" id="IPR029056">
    <property type="entry name" value="Ribokinase-like"/>
</dbReference>
<comment type="similarity">
    <text evidence="1">Belongs to the carbohydrate kinase PfkB family.</text>
</comment>
<evidence type="ECO:0000313" key="7">
    <source>
        <dbReference type="EMBL" id="VAX24641.1"/>
    </source>
</evidence>
<name>A0A3B1CDJ1_9ZZZZ</name>
<dbReference type="PROSITE" id="PS00584">
    <property type="entry name" value="PFKB_KINASES_2"/>
    <property type="match status" value="1"/>
</dbReference>
<evidence type="ECO:0000256" key="5">
    <source>
        <dbReference type="ARBA" id="ARBA00022840"/>
    </source>
</evidence>
<keyword evidence="4 7" id="KW-0418">Kinase</keyword>
<dbReference type="PANTHER" id="PTHR46566:SF2">
    <property type="entry name" value="ATP-DEPENDENT 6-PHOSPHOFRUCTOKINASE ISOZYME 2"/>
    <property type="match status" value="1"/>
</dbReference>
<evidence type="ECO:0000256" key="2">
    <source>
        <dbReference type="ARBA" id="ARBA00022679"/>
    </source>
</evidence>
<keyword evidence="3" id="KW-0547">Nucleotide-binding</keyword>
<evidence type="ECO:0000256" key="3">
    <source>
        <dbReference type="ARBA" id="ARBA00022741"/>
    </source>
</evidence>
<evidence type="ECO:0000259" key="6">
    <source>
        <dbReference type="Pfam" id="PF00294"/>
    </source>
</evidence>
<keyword evidence="5" id="KW-0067">ATP-binding</keyword>
<evidence type="ECO:0000256" key="1">
    <source>
        <dbReference type="ARBA" id="ARBA00010688"/>
    </source>
</evidence>
<sequence>MILTVTLNPLLENRLYFDSIDLGKSNRSTSHEFKAGGKGINVSRQLNHLGIKNIALTFLGGNNGKALRKIMAEEEINLTAISTKSETRAATLIVETNPKRLTTFFEPNRVISQSEVDQFKSKLEKMIQNCSIVVFSGSTPCVEADDIFSFGIDMANRLDKMSILDTYGSHMKSCINAVPTILHNNVSEVEKSLSVDLSTEKNKTNFLKELYQKGIKLAFLTDGNNPTYASKFDFVYKIDSPSVDEVDSTGSGDAFVAGIAHGIEKALIFNEFAKNAVALGALNASKWGVCTSTLEETEKLIRQITVTSIGKKLKLIDDSPTY</sequence>
<dbReference type="InterPro" id="IPR011611">
    <property type="entry name" value="PfkB_dom"/>
</dbReference>